<reference evidence="2 3" key="1">
    <citation type="submission" date="2019-02" db="EMBL/GenBank/DDBJ databases">
        <title>Draft genome sequence of Muricauda sp. 176CP4-71.</title>
        <authorList>
            <person name="Park J.-S."/>
        </authorList>
    </citation>
    <scope>NUCLEOTIDE SEQUENCE [LARGE SCALE GENOMIC DNA]</scope>
    <source>
        <strain evidence="2 3">176CP4-71</strain>
    </source>
</reference>
<organism evidence="2 3">
    <name type="scientific">Flagellimonas allohymeniacidonis</name>
    <dbReference type="NCBI Taxonomy" id="2517819"/>
    <lineage>
        <taxon>Bacteria</taxon>
        <taxon>Pseudomonadati</taxon>
        <taxon>Bacteroidota</taxon>
        <taxon>Flavobacteriia</taxon>
        <taxon>Flavobacteriales</taxon>
        <taxon>Flavobacteriaceae</taxon>
        <taxon>Flagellimonas</taxon>
    </lineage>
</organism>
<protein>
    <submittedName>
        <fullName evidence="2">DUF2141 domain-containing protein</fullName>
    </submittedName>
</protein>
<dbReference type="InterPro" id="IPR018673">
    <property type="entry name" value="DUF2141"/>
</dbReference>
<sequence length="139" mass="15367">MKSTVLTFVLLVTSLFGFAQEEKGITINVVIDNVASDEGKVLVSLHTADTFMRGGGIQDLESTIENGKVEFTFEDVPAGTYAIMALHDVNENYRMDYEADGRPKESYGMSGNEMIMGPPNFADAKFEVENENLELAIRF</sequence>
<comment type="caution">
    <text evidence="2">The sequence shown here is derived from an EMBL/GenBank/DDBJ whole genome shotgun (WGS) entry which is preliminary data.</text>
</comment>
<gene>
    <name evidence="2" type="ORF">EW142_05420</name>
</gene>
<keyword evidence="1" id="KW-0732">Signal</keyword>
<dbReference type="Proteomes" id="UP000291981">
    <property type="component" value="Unassembled WGS sequence"/>
</dbReference>
<name>A0A4Q8QIX8_9FLAO</name>
<accession>A0A4Q8QIX8</accession>
<dbReference type="AlphaFoldDB" id="A0A4Q8QIX8"/>
<feature type="chain" id="PRO_5020649198" evidence="1">
    <location>
        <begin position="20"/>
        <end position="139"/>
    </location>
</feature>
<dbReference type="Pfam" id="PF09912">
    <property type="entry name" value="DUF2141"/>
    <property type="match status" value="1"/>
</dbReference>
<proteinExistence type="predicted"/>
<feature type="signal peptide" evidence="1">
    <location>
        <begin position="1"/>
        <end position="19"/>
    </location>
</feature>
<dbReference type="EMBL" id="SGIU01000001">
    <property type="protein sequence ID" value="TAI49238.1"/>
    <property type="molecule type" value="Genomic_DNA"/>
</dbReference>
<evidence type="ECO:0000313" key="2">
    <source>
        <dbReference type="EMBL" id="TAI49238.1"/>
    </source>
</evidence>
<dbReference type="OrthoDB" id="9788332at2"/>
<dbReference type="RefSeq" id="WP_130610755.1">
    <property type="nucleotide sequence ID" value="NZ_SGIU01000001.1"/>
</dbReference>
<evidence type="ECO:0000256" key="1">
    <source>
        <dbReference type="SAM" id="SignalP"/>
    </source>
</evidence>
<evidence type="ECO:0000313" key="3">
    <source>
        <dbReference type="Proteomes" id="UP000291981"/>
    </source>
</evidence>
<keyword evidence="3" id="KW-1185">Reference proteome</keyword>